<organism evidence="7 8">
    <name type="scientific">Mikania micrantha</name>
    <name type="common">bitter vine</name>
    <dbReference type="NCBI Taxonomy" id="192012"/>
    <lineage>
        <taxon>Eukaryota</taxon>
        <taxon>Viridiplantae</taxon>
        <taxon>Streptophyta</taxon>
        <taxon>Embryophyta</taxon>
        <taxon>Tracheophyta</taxon>
        <taxon>Spermatophyta</taxon>
        <taxon>Magnoliopsida</taxon>
        <taxon>eudicotyledons</taxon>
        <taxon>Gunneridae</taxon>
        <taxon>Pentapetalae</taxon>
        <taxon>asterids</taxon>
        <taxon>campanulids</taxon>
        <taxon>Asterales</taxon>
        <taxon>Asteraceae</taxon>
        <taxon>Asteroideae</taxon>
        <taxon>Heliantheae alliance</taxon>
        <taxon>Eupatorieae</taxon>
        <taxon>Mikania</taxon>
    </lineage>
</organism>
<dbReference type="Pfam" id="PF00931">
    <property type="entry name" value="NB-ARC"/>
    <property type="match status" value="1"/>
</dbReference>
<keyword evidence="8" id="KW-1185">Reference proteome</keyword>
<dbReference type="InterPro" id="IPR058192">
    <property type="entry name" value="WHD_ROQ1-like"/>
</dbReference>
<dbReference type="Pfam" id="PF23598">
    <property type="entry name" value="LRR_14"/>
    <property type="match status" value="1"/>
</dbReference>
<dbReference type="PANTHER" id="PTHR11017">
    <property type="entry name" value="LEUCINE-RICH REPEAT-CONTAINING PROTEIN"/>
    <property type="match status" value="1"/>
</dbReference>
<dbReference type="Gene3D" id="1.10.8.430">
    <property type="entry name" value="Helical domain of apoptotic protease-activating factors"/>
    <property type="match status" value="1"/>
</dbReference>
<dbReference type="Proteomes" id="UP000326396">
    <property type="component" value="Linkage Group LG18"/>
</dbReference>
<evidence type="ECO:0000313" key="8">
    <source>
        <dbReference type="Proteomes" id="UP000326396"/>
    </source>
</evidence>
<name>A0A5N6NMU9_9ASTR</name>
<dbReference type="GO" id="GO:0043531">
    <property type="term" value="F:ADP binding"/>
    <property type="evidence" value="ECO:0007669"/>
    <property type="project" value="InterPro"/>
</dbReference>
<dbReference type="InterPro" id="IPR036390">
    <property type="entry name" value="WH_DNA-bd_sf"/>
</dbReference>
<proteinExistence type="predicted"/>
<evidence type="ECO:0000259" key="5">
    <source>
        <dbReference type="Pfam" id="PF23282"/>
    </source>
</evidence>
<sequence>MICRHEAKVVKLIVEKVSSELRPLDLNVDESLVGMEKRMKDLESYLEIGSNDVRIIGIKGMGGAGKTTLARAIFDKISFNFEDASFVENVRETTSQSGLKKVQKQVLRDVLKDNITVKSVHEGKNLIKKKLRGKKVLIVLDDVDSEEQLEELAGDPNWFKPGSRVIITTRDEQVFNTYTVKWIIDVTLLSDEEAIRLFSRHAFRRNNPSQEYETQSHEVVRYAAGLPLTIKVLGSSLRGKNKPEWKDTISRLKKIPLKETLKKLELSYESLEDDYKEMFLDVACLLRHWRKDAVIEVFESCGFHAINGLRVLEQKSLIRIVGTYEGGYISMHDHIVEMGENIVRRMHPDEPSKHSRLWVQEEIKHVLANDLGTEATRCMSLEVTTDGIVLESLKKMKKLRCLIIGYTVLVLYSYHVKIDEAPQYFPNSLQYLSWNGYPHRCLPKTFEANNLVALRMPHSKIEQLWNEGRVMKKLKFLFLGFTKLKSLDLWLMPNLERLNLEFCSDLVKLDVHGGCLKSLVYLNLKGCINLKSTLFIEHLESLEVLYLDGRNLKEIPNYITTGKSNNSLLELHISSGYQMEEVPSSIGYLHNLVSLSINSCVRLKIPSGSICGLQHLRTLDLKSTRIKEWPDDIGQLKCLEKLDLSYASFKHLPGSTCKLKHLKILILRWCKLLEKLPDDVGQLKSLEELDLSYCYNLRYIPSSICKLKHLKDLNLNGCRRLDKLPDDMGNLQCLQLLDIKETGITHLPPNISLLKGLKISKTEVKRYEVKDDDFIQLCFNFVSKNPQIQGFQQ</sequence>
<reference evidence="7 8" key="1">
    <citation type="submission" date="2019-05" db="EMBL/GenBank/DDBJ databases">
        <title>Mikania micrantha, genome provides insights into the molecular mechanism of rapid growth.</title>
        <authorList>
            <person name="Liu B."/>
        </authorList>
    </citation>
    <scope>NUCLEOTIDE SEQUENCE [LARGE SCALE GENOMIC DNA]</scope>
    <source>
        <strain evidence="7">NLD-2019</strain>
        <tissue evidence="7">Leaf</tissue>
    </source>
</reference>
<comment type="caution">
    <text evidence="7">The sequence shown here is derived from an EMBL/GenBank/DDBJ whole genome shotgun (WGS) entry which is preliminary data.</text>
</comment>
<dbReference type="EMBL" id="SZYD01000010">
    <property type="protein sequence ID" value="KAD4982646.1"/>
    <property type="molecule type" value="Genomic_DNA"/>
</dbReference>
<dbReference type="InterPro" id="IPR027417">
    <property type="entry name" value="P-loop_NTPase"/>
</dbReference>
<dbReference type="InterPro" id="IPR002182">
    <property type="entry name" value="NB-ARC"/>
</dbReference>
<dbReference type="PRINTS" id="PR00364">
    <property type="entry name" value="DISEASERSIST"/>
</dbReference>
<dbReference type="Pfam" id="PF07725">
    <property type="entry name" value="LRR_3"/>
    <property type="match status" value="1"/>
</dbReference>
<keyword evidence="1" id="KW-0433">Leucine-rich repeat</keyword>
<evidence type="ECO:0000259" key="4">
    <source>
        <dbReference type="Pfam" id="PF00931"/>
    </source>
</evidence>
<dbReference type="SUPFAM" id="SSF46785">
    <property type="entry name" value="Winged helix' DNA-binding domain"/>
    <property type="match status" value="1"/>
</dbReference>
<dbReference type="InterPro" id="IPR044974">
    <property type="entry name" value="Disease_R_plants"/>
</dbReference>
<dbReference type="Gene3D" id="3.40.50.300">
    <property type="entry name" value="P-loop containing nucleotide triphosphate hydrolases"/>
    <property type="match status" value="1"/>
</dbReference>
<dbReference type="InterPro" id="IPR003591">
    <property type="entry name" value="Leu-rich_rpt_typical-subtyp"/>
</dbReference>
<dbReference type="InterPro" id="IPR011713">
    <property type="entry name" value="Leu-rich_rpt_3"/>
</dbReference>
<gene>
    <name evidence="7" type="ORF">E3N88_19317</name>
</gene>
<dbReference type="InterPro" id="IPR032675">
    <property type="entry name" value="LRR_dom_sf"/>
</dbReference>
<dbReference type="AlphaFoldDB" id="A0A5N6NMU9"/>
<keyword evidence="2" id="KW-0677">Repeat</keyword>
<dbReference type="SMART" id="SM00369">
    <property type="entry name" value="LRR_TYP"/>
    <property type="match status" value="5"/>
</dbReference>
<feature type="domain" description="Disease resistance R13L4/SHOC-2-like LRR" evidence="6">
    <location>
        <begin position="609"/>
        <end position="692"/>
    </location>
</feature>
<dbReference type="OrthoDB" id="1936883at2759"/>
<accession>A0A5N6NMU9</accession>
<evidence type="ECO:0000256" key="1">
    <source>
        <dbReference type="ARBA" id="ARBA00022614"/>
    </source>
</evidence>
<dbReference type="GO" id="GO:0051707">
    <property type="term" value="P:response to other organism"/>
    <property type="evidence" value="ECO:0007669"/>
    <property type="project" value="UniProtKB-ARBA"/>
</dbReference>
<evidence type="ECO:0000256" key="2">
    <source>
        <dbReference type="ARBA" id="ARBA00022737"/>
    </source>
</evidence>
<evidence type="ECO:0000259" key="6">
    <source>
        <dbReference type="Pfam" id="PF23598"/>
    </source>
</evidence>
<dbReference type="InterPro" id="IPR042197">
    <property type="entry name" value="Apaf_helical"/>
</dbReference>
<evidence type="ECO:0000256" key="3">
    <source>
        <dbReference type="ARBA" id="ARBA00022821"/>
    </source>
</evidence>
<feature type="domain" description="NB-ARC" evidence="4">
    <location>
        <begin position="39"/>
        <end position="206"/>
    </location>
</feature>
<feature type="domain" description="Disease resistance protein Roq1-like winged-helix" evidence="5">
    <location>
        <begin position="274"/>
        <end position="345"/>
    </location>
</feature>
<dbReference type="Pfam" id="PF23282">
    <property type="entry name" value="WHD_ROQ1"/>
    <property type="match status" value="1"/>
</dbReference>
<dbReference type="SUPFAM" id="SSF52540">
    <property type="entry name" value="P-loop containing nucleoside triphosphate hydrolases"/>
    <property type="match status" value="1"/>
</dbReference>
<evidence type="ECO:0000313" key="7">
    <source>
        <dbReference type="EMBL" id="KAD4982646.1"/>
    </source>
</evidence>
<dbReference type="InterPro" id="IPR055414">
    <property type="entry name" value="LRR_R13L4/SHOC2-like"/>
</dbReference>
<keyword evidence="3" id="KW-0611">Plant defense</keyword>
<protein>
    <submittedName>
        <fullName evidence="7">Uncharacterized protein</fullName>
    </submittedName>
</protein>
<dbReference type="Gene3D" id="3.80.10.10">
    <property type="entry name" value="Ribonuclease Inhibitor"/>
    <property type="match status" value="2"/>
</dbReference>
<dbReference type="PANTHER" id="PTHR11017:SF544">
    <property type="entry name" value="ADP-RIBOSYL CYCLASE_CYCLIC ADP-RIBOSE HYDROLASE"/>
    <property type="match status" value="1"/>
</dbReference>
<dbReference type="GO" id="GO:0006952">
    <property type="term" value="P:defense response"/>
    <property type="evidence" value="ECO:0007669"/>
    <property type="project" value="UniProtKB-KW"/>
</dbReference>
<dbReference type="SUPFAM" id="SSF52058">
    <property type="entry name" value="L domain-like"/>
    <property type="match status" value="2"/>
</dbReference>